<dbReference type="GO" id="GO:0016829">
    <property type="term" value="F:lyase activity"/>
    <property type="evidence" value="ECO:0007669"/>
    <property type="project" value="UniProtKB-KW"/>
</dbReference>
<dbReference type="OrthoDB" id="1113844at2"/>
<dbReference type="Proteomes" id="UP000318717">
    <property type="component" value="Unassembled WGS sequence"/>
</dbReference>
<evidence type="ECO:0000313" key="3">
    <source>
        <dbReference type="EMBL" id="GEA50232.1"/>
    </source>
</evidence>
<dbReference type="RefSeq" id="WP_141344629.1">
    <property type="nucleotide sequence ID" value="NZ_BJLF01000004.1"/>
</dbReference>
<evidence type="ECO:0000313" key="4">
    <source>
        <dbReference type="Proteomes" id="UP000318717"/>
    </source>
</evidence>
<dbReference type="EMBL" id="BJLF01000004">
    <property type="protein sequence ID" value="GEA50232.1"/>
    <property type="molecule type" value="Genomic_DNA"/>
</dbReference>
<sequence>MINTKILRDSNSKKFVFSTITTFVAALAMSTSVQAETKAPSDKFDLLGWTISVPVDSNGDGKSDQIKENELAGGYSDADFFYLAEDGGMVFKAPIAGAKTSKNTTYTRSELREMMRRGDTSHRTKGVNGNNWVFSSASEADQKEAGGVDGTLEATLKVDHVTTTGKNWQVGRVIVGQIHANKDEPIRLYYRKLPQHETGSIYFAHEPRDGFGDETWHDMIGNSLPNHGNQDANPAEPKDGIKLGEVFSYRINVTGNELSATIMREGKDDIVKSVDMSKSGFEESGQYMYFKAGVYNQNKTGEPDDYVQATFYDLKVTH</sequence>
<keyword evidence="1" id="KW-0732">Signal</keyword>
<comment type="caution">
    <text evidence="3">The sequence shown here is derived from an EMBL/GenBank/DDBJ whole genome shotgun (WGS) entry which is preliminary data.</text>
</comment>
<accession>A0A4Y3HU03</accession>
<organism evidence="3 4">
    <name type="scientific">Vibrio inusitatus NBRC 102082</name>
    <dbReference type="NCBI Taxonomy" id="1219070"/>
    <lineage>
        <taxon>Bacteria</taxon>
        <taxon>Pseudomonadati</taxon>
        <taxon>Pseudomonadota</taxon>
        <taxon>Gammaproteobacteria</taxon>
        <taxon>Vibrionales</taxon>
        <taxon>Vibrionaceae</taxon>
        <taxon>Vibrio</taxon>
    </lineage>
</organism>
<name>A0A4Y3HU03_9VIBR</name>
<reference evidence="3 4" key="1">
    <citation type="submission" date="2019-06" db="EMBL/GenBank/DDBJ databases">
        <title>Whole genome shotgun sequence of Vibrio inusitatus NBRC 102082.</title>
        <authorList>
            <person name="Hosoyama A."/>
            <person name="Uohara A."/>
            <person name="Ohji S."/>
            <person name="Ichikawa N."/>
        </authorList>
    </citation>
    <scope>NUCLEOTIDE SEQUENCE [LARGE SCALE GENOMIC DNA]</scope>
    <source>
        <strain evidence="3 4">NBRC 102082</strain>
    </source>
</reference>
<dbReference type="Pfam" id="PF08787">
    <property type="entry name" value="Alginate_lyase2"/>
    <property type="match status" value="1"/>
</dbReference>
<proteinExistence type="predicted"/>
<feature type="signal peptide" evidence="1">
    <location>
        <begin position="1"/>
        <end position="35"/>
    </location>
</feature>
<gene>
    <name evidence="3" type="ORF">VIN01S_10360</name>
</gene>
<protein>
    <submittedName>
        <fullName evidence="3">Alginate lyase</fullName>
    </submittedName>
</protein>
<dbReference type="AlphaFoldDB" id="A0A4Y3HU03"/>
<evidence type="ECO:0000259" key="2">
    <source>
        <dbReference type="Pfam" id="PF08787"/>
    </source>
</evidence>
<feature type="chain" id="PRO_5021363852" evidence="1">
    <location>
        <begin position="36"/>
        <end position="318"/>
    </location>
</feature>
<dbReference type="InterPro" id="IPR013320">
    <property type="entry name" value="ConA-like_dom_sf"/>
</dbReference>
<dbReference type="Gene3D" id="2.60.120.200">
    <property type="match status" value="1"/>
</dbReference>
<evidence type="ECO:0000256" key="1">
    <source>
        <dbReference type="SAM" id="SignalP"/>
    </source>
</evidence>
<keyword evidence="3" id="KW-0456">Lyase</keyword>
<dbReference type="SUPFAM" id="SSF49899">
    <property type="entry name" value="Concanavalin A-like lectins/glucanases"/>
    <property type="match status" value="1"/>
</dbReference>
<feature type="domain" description="Alginate lyase 2" evidence="2">
    <location>
        <begin position="44"/>
        <end position="318"/>
    </location>
</feature>
<keyword evidence="4" id="KW-1185">Reference proteome</keyword>
<dbReference type="InterPro" id="IPR014895">
    <property type="entry name" value="Alginate_lyase_2"/>
</dbReference>